<name>A0A8E2BBX8_9HYPH</name>
<dbReference type="RefSeq" id="WP_184767741.1">
    <property type="nucleotide sequence ID" value="NZ_JACHGI010000001.1"/>
</dbReference>
<dbReference type="AlphaFoldDB" id="A0A8E2BBX8"/>
<dbReference type="Pfam" id="PF13577">
    <property type="entry name" value="SnoaL_4"/>
    <property type="match status" value="1"/>
</dbReference>
<dbReference type="Gene3D" id="3.10.450.50">
    <property type="match status" value="1"/>
</dbReference>
<dbReference type="SUPFAM" id="SSF54427">
    <property type="entry name" value="NTF2-like"/>
    <property type="match status" value="1"/>
</dbReference>
<gene>
    <name evidence="2" type="ORF">HNQ96_001109</name>
</gene>
<proteinExistence type="predicted"/>
<dbReference type="InterPro" id="IPR037401">
    <property type="entry name" value="SnoaL-like"/>
</dbReference>
<dbReference type="Proteomes" id="UP000532373">
    <property type="component" value="Unassembled WGS sequence"/>
</dbReference>
<evidence type="ECO:0000259" key="1">
    <source>
        <dbReference type="Pfam" id="PF13577"/>
    </source>
</evidence>
<reference evidence="2 3" key="1">
    <citation type="submission" date="2020-08" db="EMBL/GenBank/DDBJ databases">
        <title>Genomic Encyclopedia of Type Strains, Phase IV (KMG-IV): sequencing the most valuable type-strain genomes for metagenomic binning, comparative biology and taxonomic classification.</title>
        <authorList>
            <person name="Goeker M."/>
        </authorList>
    </citation>
    <scope>NUCLEOTIDE SEQUENCE [LARGE SCALE GENOMIC DNA]</scope>
    <source>
        <strain evidence="2 3">DSM 17454</strain>
    </source>
</reference>
<dbReference type="InterPro" id="IPR032710">
    <property type="entry name" value="NTF2-like_dom_sf"/>
</dbReference>
<organism evidence="2 3">
    <name type="scientific">Aminobacter carboxidus</name>
    <dbReference type="NCBI Taxonomy" id="376165"/>
    <lineage>
        <taxon>Bacteria</taxon>
        <taxon>Pseudomonadati</taxon>
        <taxon>Pseudomonadota</taxon>
        <taxon>Alphaproteobacteria</taxon>
        <taxon>Hyphomicrobiales</taxon>
        <taxon>Phyllobacteriaceae</taxon>
        <taxon>Aminobacter</taxon>
    </lineage>
</organism>
<sequence length="151" mass="16856">MMEARLARAEAMLDLIALEARYARAWDSGDGNGWADVFTGDGVFEIAAVGDRPPLKVEGRDQLSAFCREFTAKFTGVHVPGLPLLDIDGDEASGHLHFQFVAIGRIAANHTMSRTACGRYDVRYRKTETGWRIVHRLEKAFSSARSEFFDF</sequence>
<accession>A0A8E2BBX8</accession>
<feature type="domain" description="SnoaL-like" evidence="1">
    <location>
        <begin position="8"/>
        <end position="136"/>
    </location>
</feature>
<protein>
    <recommendedName>
        <fullName evidence="1">SnoaL-like domain-containing protein</fullName>
    </recommendedName>
</protein>
<dbReference type="EMBL" id="JACHGI010000001">
    <property type="protein sequence ID" value="MBB6465262.1"/>
    <property type="molecule type" value="Genomic_DNA"/>
</dbReference>
<evidence type="ECO:0000313" key="3">
    <source>
        <dbReference type="Proteomes" id="UP000532373"/>
    </source>
</evidence>
<comment type="caution">
    <text evidence="2">The sequence shown here is derived from an EMBL/GenBank/DDBJ whole genome shotgun (WGS) entry which is preliminary data.</text>
</comment>
<evidence type="ECO:0000313" key="2">
    <source>
        <dbReference type="EMBL" id="MBB6465262.1"/>
    </source>
</evidence>